<dbReference type="Pfam" id="PF03646">
    <property type="entry name" value="FlaG"/>
    <property type="match status" value="1"/>
</dbReference>
<dbReference type="PANTHER" id="PTHR37166">
    <property type="entry name" value="PROTEIN FLAG"/>
    <property type="match status" value="1"/>
</dbReference>
<evidence type="ECO:0000313" key="1">
    <source>
        <dbReference type="EMBL" id="CCP25645.1"/>
    </source>
</evidence>
<name>F4LXC9_TEPAE</name>
<keyword evidence="1" id="KW-0282">Flagellum</keyword>
<accession>F4LXC9</accession>
<dbReference type="STRING" id="1209989.TepRe1_0856"/>
<dbReference type="PATRIC" id="fig|1209989.3.peg.1026"/>
<keyword evidence="2" id="KW-1185">Reference proteome</keyword>
<dbReference type="OrthoDB" id="9799867at2"/>
<evidence type="ECO:0000313" key="2">
    <source>
        <dbReference type="Proteomes" id="UP000010802"/>
    </source>
</evidence>
<dbReference type="Proteomes" id="UP000010802">
    <property type="component" value="Chromosome"/>
</dbReference>
<dbReference type="InterPro" id="IPR035924">
    <property type="entry name" value="FlaG-like_sf"/>
</dbReference>
<dbReference type="KEGG" id="tep:TepRe1_0856"/>
<accession>L0RXH1</accession>
<protein>
    <submittedName>
        <fullName evidence="1">Flagellar protein FlaG protein</fullName>
    </submittedName>
</protein>
<dbReference type="InterPro" id="IPR005186">
    <property type="entry name" value="FlaG"/>
</dbReference>
<organism evidence="1 2">
    <name type="scientific">Tepidanaerobacter acetatoxydans (strain DSM 21804 / JCM 16047 / Re1)</name>
    <dbReference type="NCBI Taxonomy" id="1209989"/>
    <lineage>
        <taxon>Bacteria</taxon>
        <taxon>Bacillati</taxon>
        <taxon>Bacillota</taxon>
        <taxon>Clostridia</taxon>
        <taxon>Thermosediminibacterales</taxon>
        <taxon>Tepidanaerobacteraceae</taxon>
        <taxon>Tepidanaerobacter</taxon>
    </lineage>
</organism>
<proteinExistence type="predicted"/>
<dbReference type="SUPFAM" id="SSF160214">
    <property type="entry name" value="FlaG-like"/>
    <property type="match status" value="1"/>
</dbReference>
<dbReference type="HOGENOM" id="CLU_120910_3_0_9"/>
<dbReference type="PANTHER" id="PTHR37166:SF1">
    <property type="entry name" value="PROTEIN FLAG"/>
    <property type="match status" value="1"/>
</dbReference>
<dbReference type="KEGG" id="tae:TepiRe1_0925"/>
<dbReference type="EMBL" id="HF563609">
    <property type="protein sequence ID" value="CCP25645.1"/>
    <property type="molecule type" value="Genomic_DNA"/>
</dbReference>
<reference evidence="2" key="1">
    <citation type="journal article" date="2013" name="Genome Announc.">
        <title>First genome sequence of a syntrophic acetate-oxidizing bacterium, Tepidanaerobacter acetatoxydans strain Re1.</title>
        <authorList>
            <person name="Manzoor S."/>
            <person name="Bongcam-Rudloff E."/>
            <person name="Schnurer A."/>
            <person name="Muller B."/>
        </authorList>
    </citation>
    <scope>NUCLEOTIDE SEQUENCE [LARGE SCALE GENOMIC DNA]</scope>
    <source>
        <strain evidence="2">Re1</strain>
    </source>
</reference>
<keyword evidence="1" id="KW-0969">Cilium</keyword>
<sequence>MRIDLSFSGHMDVHPIGKSQGNSVENAIGSAAAGEANPTVKDFKMALSKEDSDLIIDSLKSIPTELTPTRLEFKIHDETKRVMVRIVDRVSHELISEIPPEKFLDLIAGLWKQAGLIVDEKV</sequence>
<dbReference type="RefSeq" id="WP_013777954.1">
    <property type="nucleotide sequence ID" value="NC_015519.1"/>
</dbReference>
<gene>
    <name evidence="1" type="ordered locus">TEPIRE1_0925</name>
</gene>
<keyword evidence="1" id="KW-0966">Cell projection</keyword>
<dbReference type="eggNOG" id="COG1334">
    <property type="taxonomic scope" value="Bacteria"/>
</dbReference>
<dbReference type="Gene3D" id="3.30.160.170">
    <property type="entry name" value="FlaG-like"/>
    <property type="match status" value="1"/>
</dbReference>
<dbReference type="AlphaFoldDB" id="F4LXC9"/>